<sequence>MMIENEKQFTRQKHNLPIISVLLNPKLLQNERFLCSECLNSRTYDEQMQDFRRTLELIQHQYNEKFILIQDIINQSIEIIQVLLNKVQELRQKVINELNQVIDQIQNWISNLKQKEENYSKFSFYKKLENLIGNPKENIQNLENQLLFQFQEFENCLKQLKILEQDNQQFNKDLQKLEQQILKTSALKLKQQIQEEFELVNESLEQKLECNAIAFNSSGTIIISNQEENIKVWSFNNRLIDQITTLYGHNDWIYSLIFSKKHNSFFQIQEIKLLDAGKIQIKMFGLVHNLINCTRLGDEYHYKFIRGFTFFLEVVIILLQFGRWIQITINCLIANNYQSMMPKLLHQAQIKSENYLVSCAVNQNSIILWEKNQIKQFEFKYIVKQSIQAEGAKLKFINDSQFIWITGGTELDQVWVFEQEEGIFQEKQQKTIDLDRNNKVKDEFFFPIIYNKQRN</sequence>
<accession>A0A8S1RQD3</accession>
<evidence type="ECO:0000313" key="2">
    <source>
        <dbReference type="EMBL" id="CAD8129697.1"/>
    </source>
</evidence>
<evidence type="ECO:0000313" key="3">
    <source>
        <dbReference type="Proteomes" id="UP000692954"/>
    </source>
</evidence>
<evidence type="ECO:0008006" key="4">
    <source>
        <dbReference type="Google" id="ProtNLM"/>
    </source>
</evidence>
<comment type="caution">
    <text evidence="2">The sequence shown here is derived from an EMBL/GenBank/DDBJ whole genome shotgun (WGS) entry which is preliminary data.</text>
</comment>
<gene>
    <name evidence="2" type="ORF">PSON_ATCC_30995.1.T2380012</name>
</gene>
<reference evidence="2" key="1">
    <citation type="submission" date="2021-01" db="EMBL/GenBank/DDBJ databases">
        <authorList>
            <consortium name="Genoscope - CEA"/>
            <person name="William W."/>
        </authorList>
    </citation>
    <scope>NUCLEOTIDE SEQUENCE</scope>
</reference>
<evidence type="ECO:0000256" key="1">
    <source>
        <dbReference type="SAM" id="Coils"/>
    </source>
</evidence>
<dbReference type="EMBL" id="CAJJDN010000238">
    <property type="protein sequence ID" value="CAD8129697.1"/>
    <property type="molecule type" value="Genomic_DNA"/>
</dbReference>
<proteinExistence type="predicted"/>
<dbReference type="Proteomes" id="UP000692954">
    <property type="component" value="Unassembled WGS sequence"/>
</dbReference>
<protein>
    <recommendedName>
        <fullName evidence="4">WD40-repeat-containing domain</fullName>
    </recommendedName>
</protein>
<organism evidence="2 3">
    <name type="scientific">Paramecium sonneborni</name>
    <dbReference type="NCBI Taxonomy" id="65129"/>
    <lineage>
        <taxon>Eukaryota</taxon>
        <taxon>Sar</taxon>
        <taxon>Alveolata</taxon>
        <taxon>Ciliophora</taxon>
        <taxon>Intramacronucleata</taxon>
        <taxon>Oligohymenophorea</taxon>
        <taxon>Peniculida</taxon>
        <taxon>Parameciidae</taxon>
        <taxon>Paramecium</taxon>
    </lineage>
</organism>
<dbReference type="OrthoDB" id="412867at2759"/>
<keyword evidence="1" id="KW-0175">Coiled coil</keyword>
<feature type="coiled-coil region" evidence="1">
    <location>
        <begin position="73"/>
        <end position="187"/>
    </location>
</feature>
<name>A0A8S1RQD3_9CILI</name>
<keyword evidence="3" id="KW-1185">Reference proteome</keyword>
<dbReference type="AlphaFoldDB" id="A0A8S1RQD3"/>